<organism evidence="1 2">
    <name type="scientific">Linum trigynum</name>
    <dbReference type="NCBI Taxonomy" id="586398"/>
    <lineage>
        <taxon>Eukaryota</taxon>
        <taxon>Viridiplantae</taxon>
        <taxon>Streptophyta</taxon>
        <taxon>Embryophyta</taxon>
        <taxon>Tracheophyta</taxon>
        <taxon>Spermatophyta</taxon>
        <taxon>Magnoliopsida</taxon>
        <taxon>eudicotyledons</taxon>
        <taxon>Gunneridae</taxon>
        <taxon>Pentapetalae</taxon>
        <taxon>rosids</taxon>
        <taxon>fabids</taxon>
        <taxon>Malpighiales</taxon>
        <taxon>Linaceae</taxon>
        <taxon>Linum</taxon>
    </lineage>
</organism>
<name>A0AAV2GKW1_9ROSI</name>
<evidence type="ECO:0000313" key="1">
    <source>
        <dbReference type="EMBL" id="CAL1410105.1"/>
    </source>
</evidence>
<dbReference type="AlphaFoldDB" id="A0AAV2GKW1"/>
<reference evidence="1 2" key="1">
    <citation type="submission" date="2024-04" db="EMBL/GenBank/DDBJ databases">
        <authorList>
            <person name="Fracassetti M."/>
        </authorList>
    </citation>
    <scope>NUCLEOTIDE SEQUENCE [LARGE SCALE GENOMIC DNA]</scope>
</reference>
<sequence length="84" mass="9289">MTKTLPIFLFLFLPPPPPPLSALFIHTFHLCRLHSYNRCTPPASSPITILLSPSAAVLGSPLTYRVGCSPSEDKTQGYHRRSNI</sequence>
<dbReference type="EMBL" id="OZ034822">
    <property type="protein sequence ID" value="CAL1410105.1"/>
    <property type="molecule type" value="Genomic_DNA"/>
</dbReference>
<protein>
    <recommendedName>
        <fullName evidence="3">Secreted protein</fullName>
    </recommendedName>
</protein>
<dbReference type="Proteomes" id="UP001497516">
    <property type="component" value="Chromosome 9"/>
</dbReference>
<proteinExistence type="predicted"/>
<keyword evidence="2" id="KW-1185">Reference proteome</keyword>
<evidence type="ECO:0008006" key="3">
    <source>
        <dbReference type="Google" id="ProtNLM"/>
    </source>
</evidence>
<accession>A0AAV2GKW1</accession>
<evidence type="ECO:0000313" key="2">
    <source>
        <dbReference type="Proteomes" id="UP001497516"/>
    </source>
</evidence>
<gene>
    <name evidence="1" type="ORF">LTRI10_LOCUS49550</name>
</gene>